<evidence type="ECO:0000256" key="3">
    <source>
        <dbReference type="ARBA" id="ARBA00005885"/>
    </source>
</evidence>
<feature type="domain" description="TPX2 C-terminal" evidence="8">
    <location>
        <begin position="328"/>
        <end position="398"/>
    </location>
</feature>
<dbReference type="PANTHER" id="PTHR14326:SF44">
    <property type="entry name" value="TARGETING PROTEIN FOR XKLP2"/>
    <property type="match status" value="1"/>
</dbReference>
<evidence type="ECO:0000256" key="5">
    <source>
        <dbReference type="ARBA" id="ARBA00023212"/>
    </source>
</evidence>
<organism evidence="10">
    <name type="scientific">Menopon gallinae</name>
    <name type="common">poultry shaft louse</name>
    <dbReference type="NCBI Taxonomy" id="328185"/>
    <lineage>
        <taxon>Eukaryota</taxon>
        <taxon>Metazoa</taxon>
        <taxon>Ecdysozoa</taxon>
        <taxon>Arthropoda</taxon>
        <taxon>Hexapoda</taxon>
        <taxon>Insecta</taxon>
        <taxon>Pterygota</taxon>
        <taxon>Neoptera</taxon>
        <taxon>Paraneoptera</taxon>
        <taxon>Psocodea</taxon>
        <taxon>Troctomorpha</taxon>
        <taxon>Phthiraptera</taxon>
        <taxon>Amblycera</taxon>
        <taxon>Menoponidae</taxon>
        <taxon>Menopon</taxon>
    </lineage>
</organism>
<dbReference type="EMBL" id="JARGDH010000003">
    <property type="protein sequence ID" value="KAL0273481.1"/>
    <property type="molecule type" value="Genomic_DNA"/>
</dbReference>
<name>A0AAW2HUR9_9NEOP</name>
<evidence type="ECO:0000256" key="2">
    <source>
        <dbReference type="ARBA" id="ARBA00004186"/>
    </source>
</evidence>
<comment type="caution">
    <text evidence="10">The sequence shown here is derived from an EMBL/GenBank/DDBJ whole genome shotgun (WGS) entry which is preliminary data.</text>
</comment>
<evidence type="ECO:0000259" key="8">
    <source>
        <dbReference type="Pfam" id="PF06886"/>
    </source>
</evidence>
<dbReference type="PANTHER" id="PTHR14326">
    <property type="entry name" value="TARGETING PROTEIN FOR XKLP2"/>
    <property type="match status" value="1"/>
</dbReference>
<evidence type="ECO:0008006" key="11">
    <source>
        <dbReference type="Google" id="ProtNLM"/>
    </source>
</evidence>
<dbReference type="InterPro" id="IPR027329">
    <property type="entry name" value="TPX2_C"/>
</dbReference>
<dbReference type="GO" id="GO:0005819">
    <property type="term" value="C:spindle"/>
    <property type="evidence" value="ECO:0007669"/>
    <property type="project" value="UniProtKB-SubCell"/>
</dbReference>
<keyword evidence="5" id="KW-0206">Cytoskeleton</keyword>
<dbReference type="InterPro" id="IPR027330">
    <property type="entry name" value="TPX2_central_dom"/>
</dbReference>
<keyword evidence="7" id="KW-0175">Coiled coil</keyword>
<feature type="coiled-coil region" evidence="7">
    <location>
        <begin position="341"/>
        <end position="383"/>
    </location>
</feature>
<dbReference type="InterPro" id="IPR009675">
    <property type="entry name" value="TPX2_fam"/>
</dbReference>
<reference evidence="10" key="1">
    <citation type="journal article" date="2024" name="Gigascience">
        <title>Chromosome-level genome of the poultry shaft louse Menopon gallinae provides insight into the host-switching and adaptive evolution of parasitic lice.</title>
        <authorList>
            <person name="Xu Y."/>
            <person name="Ma L."/>
            <person name="Liu S."/>
            <person name="Liang Y."/>
            <person name="Liu Q."/>
            <person name="He Z."/>
            <person name="Tian L."/>
            <person name="Duan Y."/>
            <person name="Cai W."/>
            <person name="Li H."/>
            <person name="Song F."/>
        </authorList>
    </citation>
    <scope>NUCLEOTIDE SEQUENCE</scope>
    <source>
        <strain evidence="10">Cailab_2023a</strain>
    </source>
</reference>
<evidence type="ECO:0000256" key="7">
    <source>
        <dbReference type="SAM" id="Coils"/>
    </source>
</evidence>
<keyword evidence="4" id="KW-0963">Cytoplasm</keyword>
<sequence>MTPFDLCKSAAVKRKGSPLSANKKFVSLAERIQHFHLDTPDRFRTIPKQRKSTIVPQLKKLRQTIPKTPVLSAKYRHRPVNFPNEKEREEMELAEMKKHQIKAYPLNEKILKGPILNVKSAVEKKPTTVPEPFKLTEAKKKEHPQSPVFVFKAHPLPATILNGPVGVPPKKVAKTTVPQTPKIKVPLRFTNIMGSETKGPNPDKTITGKTTKIEPFSFDQKMKEMLIKKEENIKKVIEEERKAHSSFKALPLPNYLGRGVVTHNTSFNRSITRPNYSTLLNSAKKEQEKPSVSRSATVFKARPATVVHQKPFVPVKPKHEAVFTEDICLNTEKRALERQKFDEMIKKKEEQQAQILRERKEEEERLEQQKKLEERKLTEFKAKPVPKYKPFEILPSDPSILTLPKTPRCMANK</sequence>
<feature type="domain" description="TPX2 central" evidence="9">
    <location>
        <begin position="62"/>
        <end position="183"/>
    </location>
</feature>
<evidence type="ECO:0000256" key="1">
    <source>
        <dbReference type="ARBA" id="ARBA00004123"/>
    </source>
</evidence>
<comment type="subcellular location">
    <subcellularLocation>
        <location evidence="2">Cytoplasm</location>
        <location evidence="2">Cytoskeleton</location>
        <location evidence="2">Spindle</location>
    </subcellularLocation>
    <subcellularLocation>
        <location evidence="1">Nucleus</location>
    </subcellularLocation>
</comment>
<comment type="similarity">
    <text evidence="3">Belongs to the TPX2 family.</text>
</comment>
<dbReference type="GO" id="GO:0005634">
    <property type="term" value="C:nucleus"/>
    <property type="evidence" value="ECO:0007669"/>
    <property type="project" value="UniProtKB-SubCell"/>
</dbReference>
<dbReference type="GO" id="GO:0060236">
    <property type="term" value="P:regulation of mitotic spindle organization"/>
    <property type="evidence" value="ECO:0007669"/>
    <property type="project" value="InterPro"/>
</dbReference>
<dbReference type="AlphaFoldDB" id="A0AAW2HUR9"/>
<protein>
    <recommendedName>
        <fullName evidence="11">Targeting protein for Xklp2</fullName>
    </recommendedName>
</protein>
<gene>
    <name evidence="10" type="ORF">PYX00_006135</name>
</gene>
<evidence type="ECO:0000256" key="6">
    <source>
        <dbReference type="ARBA" id="ARBA00023242"/>
    </source>
</evidence>
<evidence type="ECO:0000259" key="9">
    <source>
        <dbReference type="Pfam" id="PF12214"/>
    </source>
</evidence>
<keyword evidence="6" id="KW-0539">Nucleus</keyword>
<dbReference type="GO" id="GO:0005874">
    <property type="term" value="C:microtubule"/>
    <property type="evidence" value="ECO:0007669"/>
    <property type="project" value="InterPro"/>
</dbReference>
<accession>A0AAW2HUR9</accession>
<evidence type="ECO:0000313" key="10">
    <source>
        <dbReference type="EMBL" id="KAL0273481.1"/>
    </source>
</evidence>
<evidence type="ECO:0000256" key="4">
    <source>
        <dbReference type="ARBA" id="ARBA00022490"/>
    </source>
</evidence>
<dbReference type="Pfam" id="PF06886">
    <property type="entry name" value="TPX2"/>
    <property type="match status" value="1"/>
</dbReference>
<proteinExistence type="inferred from homology"/>
<dbReference type="Pfam" id="PF12214">
    <property type="entry name" value="TPX2_importin"/>
    <property type="match status" value="1"/>
</dbReference>